<dbReference type="AlphaFoldDB" id="C0N7M8"/>
<gene>
    <name evidence="1" type="ORF">MDMS009_2224</name>
</gene>
<sequence length="43" mass="4624">MFIENNKAGIDCPTFPKHIYLVGVGVSADIVIGFKNGYIVLLG</sequence>
<evidence type="ECO:0000313" key="1">
    <source>
        <dbReference type="EMBL" id="EEF79637.1"/>
    </source>
</evidence>
<evidence type="ECO:0000313" key="2">
    <source>
        <dbReference type="Proteomes" id="UP000004679"/>
    </source>
</evidence>
<organism evidence="1 2">
    <name type="scientific">Methylophaga thiooxydans DMS010</name>
    <dbReference type="NCBI Taxonomy" id="637616"/>
    <lineage>
        <taxon>Bacteria</taxon>
        <taxon>Pseudomonadati</taxon>
        <taxon>Pseudomonadota</taxon>
        <taxon>Gammaproteobacteria</taxon>
        <taxon>Thiotrichales</taxon>
        <taxon>Piscirickettsiaceae</taxon>
        <taxon>Methylophaga</taxon>
    </lineage>
</organism>
<dbReference type="Proteomes" id="UP000004679">
    <property type="component" value="Unassembled WGS sequence"/>
</dbReference>
<accession>C0N7M8</accession>
<keyword evidence="2" id="KW-1185">Reference proteome</keyword>
<proteinExistence type="predicted"/>
<dbReference type="EMBL" id="GG657899">
    <property type="protein sequence ID" value="EEF79637.1"/>
    <property type="molecule type" value="Genomic_DNA"/>
</dbReference>
<name>C0N7M8_9GAMM</name>
<protein>
    <submittedName>
        <fullName evidence="1">Uncharacterized protein</fullName>
    </submittedName>
</protein>
<dbReference type="HOGENOM" id="CLU_3235959_0_0_6"/>
<reference evidence="1 2" key="1">
    <citation type="journal article" date="2011" name="J. Bacteriol.">
        <title>Draft genome sequence of the chemolithoheterotrophic, halophilic methylotroph Methylophaga thiooxydans DMS010.</title>
        <authorList>
            <person name="Boden R."/>
            <person name="Ferriera S."/>
            <person name="Johnson J."/>
            <person name="Kelly D.P."/>
            <person name="Murrell J.C."/>
            <person name="Schafer H."/>
        </authorList>
    </citation>
    <scope>NUCLEOTIDE SEQUENCE [LARGE SCALE GENOMIC DNA]</scope>
    <source>
        <strain evidence="1 2">DMS010</strain>
    </source>
</reference>